<name>A0A4R6IGG1_9SPHI</name>
<dbReference type="InterPro" id="IPR058093">
    <property type="entry name" value="LA_2272-like"/>
</dbReference>
<comment type="caution">
    <text evidence="1">The sequence shown here is derived from an EMBL/GenBank/DDBJ whole genome shotgun (WGS) entry which is preliminary data.</text>
</comment>
<dbReference type="OrthoDB" id="660602at2"/>
<sequence length="216" mass="23612">MKKQLILLVLMATAISTHPQSTKKVNRFPFGIFHKKNQTITGLSVGIYTGLESEEDPRNVRTNGIRLEAIGLGIVAPLLPYSPISTTEEAYQKSVYGAPSEWVNGFNLSPAGTICDCTVNGVSAGIIGQINRKVHGISASVFINFTEKHSGVQLAAFNESYLMYGLQVGVSNTGGRVRGLQIGLFNHSNNLRGVQLGLWNVNQKRKLPILNWNFKN</sequence>
<dbReference type="RefSeq" id="WP_133557525.1">
    <property type="nucleotide sequence ID" value="NZ_SNWM01000004.1"/>
</dbReference>
<organism evidence="1 2">
    <name type="scientific">Pedobacter duraquae</name>
    <dbReference type="NCBI Taxonomy" id="425511"/>
    <lineage>
        <taxon>Bacteria</taxon>
        <taxon>Pseudomonadati</taxon>
        <taxon>Bacteroidota</taxon>
        <taxon>Sphingobacteriia</taxon>
        <taxon>Sphingobacteriales</taxon>
        <taxon>Sphingobacteriaceae</taxon>
        <taxon>Pedobacter</taxon>
    </lineage>
</organism>
<evidence type="ECO:0000313" key="2">
    <source>
        <dbReference type="Proteomes" id="UP000295499"/>
    </source>
</evidence>
<proteinExistence type="predicted"/>
<dbReference type="EMBL" id="SNWM01000004">
    <property type="protein sequence ID" value="TDO20767.1"/>
    <property type="molecule type" value="Genomic_DNA"/>
</dbReference>
<protein>
    <submittedName>
        <fullName evidence="1">Uncharacterized protein</fullName>
    </submittedName>
</protein>
<accession>A0A4R6IGG1</accession>
<keyword evidence="2" id="KW-1185">Reference proteome</keyword>
<dbReference type="NCBIfam" id="NF047436">
    <property type="entry name" value="LA_2272_repeat"/>
    <property type="match status" value="1"/>
</dbReference>
<dbReference type="AlphaFoldDB" id="A0A4R6IGG1"/>
<dbReference type="Proteomes" id="UP000295499">
    <property type="component" value="Unassembled WGS sequence"/>
</dbReference>
<reference evidence="1 2" key="1">
    <citation type="submission" date="2019-03" db="EMBL/GenBank/DDBJ databases">
        <title>Genomic Encyclopedia of Archaeal and Bacterial Type Strains, Phase II (KMG-II): from individual species to whole genera.</title>
        <authorList>
            <person name="Goeker M."/>
        </authorList>
    </citation>
    <scope>NUCLEOTIDE SEQUENCE [LARGE SCALE GENOMIC DNA]</scope>
    <source>
        <strain evidence="1 2">DSM 19034</strain>
    </source>
</reference>
<evidence type="ECO:0000313" key="1">
    <source>
        <dbReference type="EMBL" id="TDO20767.1"/>
    </source>
</evidence>
<gene>
    <name evidence="1" type="ORF">CLV32_3401</name>
</gene>